<dbReference type="Proteomes" id="UP000314294">
    <property type="component" value="Unassembled WGS sequence"/>
</dbReference>
<reference evidence="2 3" key="1">
    <citation type="submission" date="2019-03" db="EMBL/GenBank/DDBJ databases">
        <title>First draft genome of Liparis tanakae, snailfish: a comprehensive survey of snailfish specific genes.</title>
        <authorList>
            <person name="Kim W."/>
            <person name="Song I."/>
            <person name="Jeong J.-H."/>
            <person name="Kim D."/>
            <person name="Kim S."/>
            <person name="Ryu S."/>
            <person name="Song J.Y."/>
            <person name="Lee S.K."/>
        </authorList>
    </citation>
    <scope>NUCLEOTIDE SEQUENCE [LARGE SCALE GENOMIC DNA]</scope>
    <source>
        <tissue evidence="2">Muscle</tissue>
    </source>
</reference>
<comment type="caution">
    <text evidence="2">The sequence shown here is derived from an EMBL/GenBank/DDBJ whole genome shotgun (WGS) entry which is preliminary data.</text>
</comment>
<organism evidence="2 3">
    <name type="scientific">Liparis tanakae</name>
    <name type="common">Tanaka's snailfish</name>
    <dbReference type="NCBI Taxonomy" id="230148"/>
    <lineage>
        <taxon>Eukaryota</taxon>
        <taxon>Metazoa</taxon>
        <taxon>Chordata</taxon>
        <taxon>Craniata</taxon>
        <taxon>Vertebrata</taxon>
        <taxon>Euteleostomi</taxon>
        <taxon>Actinopterygii</taxon>
        <taxon>Neopterygii</taxon>
        <taxon>Teleostei</taxon>
        <taxon>Neoteleostei</taxon>
        <taxon>Acanthomorphata</taxon>
        <taxon>Eupercaria</taxon>
        <taxon>Perciformes</taxon>
        <taxon>Cottioidei</taxon>
        <taxon>Cottales</taxon>
        <taxon>Liparidae</taxon>
        <taxon>Liparis</taxon>
    </lineage>
</organism>
<gene>
    <name evidence="2" type="ORF">EYF80_046392</name>
</gene>
<keyword evidence="3" id="KW-1185">Reference proteome</keyword>
<proteinExistence type="predicted"/>
<accession>A0A4Z2FRT6</accession>
<evidence type="ECO:0000256" key="1">
    <source>
        <dbReference type="SAM" id="MobiDB-lite"/>
    </source>
</evidence>
<feature type="region of interest" description="Disordered" evidence="1">
    <location>
        <begin position="43"/>
        <end position="79"/>
    </location>
</feature>
<evidence type="ECO:0000313" key="2">
    <source>
        <dbReference type="EMBL" id="TNN43424.1"/>
    </source>
</evidence>
<sequence>MGPGQRLSRQTATSLWQLHSRHDSGLHDDTGTKAELLMDRKLRQTSNGLSVPEEVAGRVQKRGNSSPPPPNEILTYRDP</sequence>
<dbReference type="EMBL" id="SRLO01000966">
    <property type="protein sequence ID" value="TNN43424.1"/>
    <property type="molecule type" value="Genomic_DNA"/>
</dbReference>
<evidence type="ECO:0000313" key="3">
    <source>
        <dbReference type="Proteomes" id="UP000314294"/>
    </source>
</evidence>
<protein>
    <submittedName>
        <fullName evidence="2">Uncharacterized protein</fullName>
    </submittedName>
</protein>
<dbReference type="AlphaFoldDB" id="A0A4Z2FRT6"/>
<name>A0A4Z2FRT6_9TELE</name>